<dbReference type="CDD" id="cd00121">
    <property type="entry name" value="MATH"/>
    <property type="match status" value="1"/>
</dbReference>
<evidence type="ECO:0000256" key="3">
    <source>
        <dbReference type="ARBA" id="ARBA00022786"/>
    </source>
</evidence>
<dbReference type="GO" id="GO:0010114">
    <property type="term" value="P:response to red light"/>
    <property type="evidence" value="ECO:0007669"/>
    <property type="project" value="TreeGrafter"/>
</dbReference>
<accession>A0AAV9C9Q9</accession>
<dbReference type="AlphaFoldDB" id="A0AAV9C9Q9"/>
<reference evidence="5" key="2">
    <citation type="submission" date="2023-06" db="EMBL/GenBank/DDBJ databases">
        <authorList>
            <person name="Ma L."/>
            <person name="Liu K.-W."/>
            <person name="Li Z."/>
            <person name="Hsiao Y.-Y."/>
            <person name="Qi Y."/>
            <person name="Fu T."/>
            <person name="Tang G."/>
            <person name="Zhang D."/>
            <person name="Sun W.-H."/>
            <person name="Liu D.-K."/>
            <person name="Li Y."/>
            <person name="Chen G.-Z."/>
            <person name="Liu X.-D."/>
            <person name="Liao X.-Y."/>
            <person name="Jiang Y.-T."/>
            <person name="Yu X."/>
            <person name="Hao Y."/>
            <person name="Huang J."/>
            <person name="Zhao X.-W."/>
            <person name="Ke S."/>
            <person name="Chen Y.-Y."/>
            <person name="Wu W.-L."/>
            <person name="Hsu J.-L."/>
            <person name="Lin Y.-F."/>
            <person name="Huang M.-D."/>
            <person name="Li C.-Y."/>
            <person name="Huang L."/>
            <person name="Wang Z.-W."/>
            <person name="Zhao X."/>
            <person name="Zhong W.-Y."/>
            <person name="Peng D.-H."/>
            <person name="Ahmad S."/>
            <person name="Lan S."/>
            <person name="Zhang J.-S."/>
            <person name="Tsai W.-C."/>
            <person name="Van De Peer Y."/>
            <person name="Liu Z.-J."/>
        </authorList>
    </citation>
    <scope>NUCLEOTIDE SEQUENCE</scope>
    <source>
        <strain evidence="5">CP</strain>
        <tissue evidence="5">Leaves</tissue>
    </source>
</reference>
<feature type="domain" description="BACK" evidence="4">
    <location>
        <begin position="2"/>
        <end position="62"/>
    </location>
</feature>
<dbReference type="PANTHER" id="PTHR46336:SF3">
    <property type="entry name" value="BTB_POZ DOMAIN-CONTAINING PROTEIN POB1"/>
    <property type="match status" value="1"/>
</dbReference>
<comment type="pathway">
    <text evidence="2">Protein modification; protein ubiquitination.</text>
</comment>
<dbReference type="InterPro" id="IPR045890">
    <property type="entry name" value="POB1-like"/>
</dbReference>
<evidence type="ECO:0000259" key="4">
    <source>
        <dbReference type="Pfam" id="PF07707"/>
    </source>
</evidence>
<evidence type="ECO:0000313" key="6">
    <source>
        <dbReference type="Proteomes" id="UP001180020"/>
    </source>
</evidence>
<dbReference type="InterPro" id="IPR002083">
    <property type="entry name" value="MATH/TRAF_dom"/>
</dbReference>
<sequence length="255" mass="29626">MEAILCRDELIANSEDDIYDIVVKWARVHHPEEDERRVVLGSCITHLVRFPHMTCEKLRDVLKCEDINRGPTLDVILDALFYKASREKHALAAEMSTDRRYTMRAYKSKPVKVIDIQLPKPYCIVYFALEKEECASLFPEGSIYSESFYLGGNAFYFRVDCKFMEDFPHYCNICLCLEPEDAFDPIEVECDYAMRGRAEGRFVKERRVIIPFCSSSGGRIGSYGLYGFEWSSFIEENIMYFVDGMLQLKVELTLQ</sequence>
<comment type="function">
    <text evidence="1">May act as a substrate-specific adapter of an E3 ubiquitin-protein ligase complex (CUL3-RBX1-BTB) which mediates the ubiquitination and subsequent proteasomal degradation of target proteins.</text>
</comment>
<protein>
    <submittedName>
        <fullName evidence="5">BTB/POZ domain-containing protein POB1</fullName>
    </submittedName>
</protein>
<evidence type="ECO:0000313" key="5">
    <source>
        <dbReference type="EMBL" id="KAK1285895.1"/>
    </source>
</evidence>
<dbReference type="FunFam" id="1.25.40.420:FF:000008">
    <property type="entry name" value="BTB/POZ domain-containing protein POB1"/>
    <property type="match status" value="1"/>
</dbReference>
<dbReference type="Pfam" id="PF07707">
    <property type="entry name" value="BACK"/>
    <property type="match status" value="1"/>
</dbReference>
<proteinExistence type="predicted"/>
<dbReference type="EMBL" id="JAUJYO010000020">
    <property type="protein sequence ID" value="KAK1285895.1"/>
    <property type="molecule type" value="Genomic_DNA"/>
</dbReference>
<gene>
    <name evidence="5" type="primary">POB1</name>
    <name evidence="5" type="ORF">QJS10_CPB20g00253</name>
</gene>
<keyword evidence="6" id="KW-1185">Reference proteome</keyword>
<reference evidence="5" key="1">
    <citation type="journal article" date="2023" name="Nat. Commun.">
        <title>Diploid and tetraploid genomes of Acorus and the evolution of monocots.</title>
        <authorList>
            <person name="Ma L."/>
            <person name="Liu K.W."/>
            <person name="Li Z."/>
            <person name="Hsiao Y.Y."/>
            <person name="Qi Y."/>
            <person name="Fu T."/>
            <person name="Tang G.D."/>
            <person name="Zhang D."/>
            <person name="Sun W.H."/>
            <person name="Liu D.K."/>
            <person name="Li Y."/>
            <person name="Chen G.Z."/>
            <person name="Liu X.D."/>
            <person name="Liao X.Y."/>
            <person name="Jiang Y.T."/>
            <person name="Yu X."/>
            <person name="Hao Y."/>
            <person name="Huang J."/>
            <person name="Zhao X.W."/>
            <person name="Ke S."/>
            <person name="Chen Y.Y."/>
            <person name="Wu W.L."/>
            <person name="Hsu J.L."/>
            <person name="Lin Y.F."/>
            <person name="Huang M.D."/>
            <person name="Li C.Y."/>
            <person name="Huang L."/>
            <person name="Wang Z.W."/>
            <person name="Zhao X."/>
            <person name="Zhong W.Y."/>
            <person name="Peng D.H."/>
            <person name="Ahmad S."/>
            <person name="Lan S."/>
            <person name="Zhang J.S."/>
            <person name="Tsai W.C."/>
            <person name="Van de Peer Y."/>
            <person name="Liu Z.J."/>
        </authorList>
    </citation>
    <scope>NUCLEOTIDE SEQUENCE</scope>
    <source>
        <strain evidence="5">CP</strain>
    </source>
</reference>
<evidence type="ECO:0000256" key="2">
    <source>
        <dbReference type="ARBA" id="ARBA00004906"/>
    </source>
</evidence>
<keyword evidence="3" id="KW-0833">Ubl conjugation pathway</keyword>
<dbReference type="GO" id="GO:0005634">
    <property type="term" value="C:nucleus"/>
    <property type="evidence" value="ECO:0007669"/>
    <property type="project" value="TreeGrafter"/>
</dbReference>
<name>A0AAV9C9Q9_ACOCL</name>
<dbReference type="InterPro" id="IPR011705">
    <property type="entry name" value="BACK"/>
</dbReference>
<dbReference type="Proteomes" id="UP001180020">
    <property type="component" value="Unassembled WGS sequence"/>
</dbReference>
<organism evidence="5 6">
    <name type="scientific">Acorus calamus</name>
    <name type="common">Sweet flag</name>
    <dbReference type="NCBI Taxonomy" id="4465"/>
    <lineage>
        <taxon>Eukaryota</taxon>
        <taxon>Viridiplantae</taxon>
        <taxon>Streptophyta</taxon>
        <taxon>Embryophyta</taxon>
        <taxon>Tracheophyta</taxon>
        <taxon>Spermatophyta</taxon>
        <taxon>Magnoliopsida</taxon>
        <taxon>Liliopsida</taxon>
        <taxon>Acoraceae</taxon>
        <taxon>Acorus</taxon>
    </lineage>
</organism>
<dbReference type="PANTHER" id="PTHR46336">
    <property type="entry name" value="OS02G0260700 PROTEIN"/>
    <property type="match status" value="1"/>
</dbReference>
<evidence type="ECO:0000256" key="1">
    <source>
        <dbReference type="ARBA" id="ARBA00002668"/>
    </source>
</evidence>
<dbReference type="Gene3D" id="1.25.40.420">
    <property type="match status" value="1"/>
</dbReference>
<comment type="caution">
    <text evidence="5">The sequence shown here is derived from an EMBL/GenBank/DDBJ whole genome shotgun (WGS) entry which is preliminary data.</text>
</comment>